<dbReference type="Proteomes" id="UP001500851">
    <property type="component" value="Unassembled WGS sequence"/>
</dbReference>
<comment type="caution">
    <text evidence="1">The sequence shown here is derived from an EMBL/GenBank/DDBJ whole genome shotgun (WGS) entry which is preliminary data.</text>
</comment>
<reference evidence="1 2" key="1">
    <citation type="journal article" date="2019" name="Int. J. Syst. Evol. Microbiol.">
        <title>The Global Catalogue of Microorganisms (GCM) 10K type strain sequencing project: providing services to taxonomists for standard genome sequencing and annotation.</title>
        <authorList>
            <consortium name="The Broad Institute Genomics Platform"/>
            <consortium name="The Broad Institute Genome Sequencing Center for Infectious Disease"/>
            <person name="Wu L."/>
            <person name="Ma J."/>
        </authorList>
    </citation>
    <scope>NUCLEOTIDE SEQUENCE [LARGE SCALE GENOMIC DNA]</scope>
    <source>
        <strain evidence="1 2">JCM 14736</strain>
    </source>
</reference>
<evidence type="ECO:0000313" key="1">
    <source>
        <dbReference type="EMBL" id="GAA1777790.1"/>
    </source>
</evidence>
<dbReference type="EMBL" id="BAAAOB010000001">
    <property type="protein sequence ID" value="GAA1777790.1"/>
    <property type="molecule type" value="Genomic_DNA"/>
</dbReference>
<name>A0ABN2L804_9MICO</name>
<keyword evidence="2" id="KW-1185">Reference proteome</keyword>
<dbReference type="RefSeq" id="WP_344028410.1">
    <property type="nucleotide sequence ID" value="NZ_BAAAOB010000001.1"/>
</dbReference>
<organism evidence="1 2">
    <name type="scientific">Leucobacter iarius</name>
    <dbReference type="NCBI Taxonomy" id="333963"/>
    <lineage>
        <taxon>Bacteria</taxon>
        <taxon>Bacillati</taxon>
        <taxon>Actinomycetota</taxon>
        <taxon>Actinomycetes</taxon>
        <taxon>Micrococcales</taxon>
        <taxon>Microbacteriaceae</taxon>
        <taxon>Leucobacter</taxon>
    </lineage>
</organism>
<proteinExistence type="predicted"/>
<accession>A0ABN2L804</accession>
<gene>
    <name evidence="1" type="ORF">GCM10009768_02930</name>
</gene>
<protein>
    <submittedName>
        <fullName evidence="1">Uncharacterized protein</fullName>
    </submittedName>
</protein>
<evidence type="ECO:0000313" key="2">
    <source>
        <dbReference type="Proteomes" id="UP001500851"/>
    </source>
</evidence>
<sequence>MDESPQGATPGAEPSDAEIAAQIRPILELTAERERLAVIVERLRTASDPEERAERDRAGNAMADLDREICERSIIALDRIGLWHAAGMASAALDQTIASGEMDPPPREPAA</sequence>